<evidence type="ECO:0000313" key="6">
    <source>
        <dbReference type="EMBL" id="KAF5838195.1"/>
    </source>
</evidence>
<dbReference type="Proteomes" id="UP000815325">
    <property type="component" value="Unassembled WGS sequence"/>
</dbReference>
<protein>
    <submittedName>
        <fullName evidence="6">Fumarate reductase/succinate dehydrogenase flavo protein-like protein</fullName>
    </submittedName>
</protein>
<dbReference type="InterPro" id="IPR037099">
    <property type="entry name" value="Fum_R/Succ_DH_flav-like_C_sf"/>
</dbReference>
<name>A0ABQ7GU98_DUNSA</name>
<feature type="region of interest" description="Disordered" evidence="3">
    <location>
        <begin position="195"/>
        <end position="239"/>
    </location>
</feature>
<organism evidence="6 7">
    <name type="scientific">Dunaliella salina</name>
    <name type="common">Green alga</name>
    <name type="synonym">Protococcus salinus</name>
    <dbReference type="NCBI Taxonomy" id="3046"/>
    <lineage>
        <taxon>Eukaryota</taxon>
        <taxon>Viridiplantae</taxon>
        <taxon>Chlorophyta</taxon>
        <taxon>core chlorophytes</taxon>
        <taxon>Chlorophyceae</taxon>
        <taxon>CS clade</taxon>
        <taxon>Chlamydomonadales</taxon>
        <taxon>Dunaliellaceae</taxon>
        <taxon>Dunaliella</taxon>
    </lineage>
</organism>
<evidence type="ECO:0000256" key="3">
    <source>
        <dbReference type="SAM" id="MobiDB-lite"/>
    </source>
</evidence>
<keyword evidence="7" id="KW-1185">Reference proteome</keyword>
<feature type="signal peptide" evidence="4">
    <location>
        <begin position="1"/>
        <end position="17"/>
    </location>
</feature>
<dbReference type="PANTHER" id="PTHR42716:SF2">
    <property type="entry name" value="L-ASPARTATE OXIDASE, CHLOROPLASTIC"/>
    <property type="match status" value="1"/>
</dbReference>
<evidence type="ECO:0000256" key="1">
    <source>
        <dbReference type="ARBA" id="ARBA00001974"/>
    </source>
</evidence>
<comment type="caution">
    <text evidence="6">The sequence shown here is derived from an EMBL/GenBank/DDBJ whole genome shotgun (WGS) entry which is preliminary data.</text>
</comment>
<keyword evidence="2" id="KW-0274">FAD</keyword>
<feature type="chain" id="PRO_5045318469" evidence="4">
    <location>
        <begin position="18"/>
        <end position="239"/>
    </location>
</feature>
<keyword evidence="4" id="KW-0732">Signal</keyword>
<sequence>MLLLAVVLCRPCVQLRAAAAGAGFSGAARPLGPTQAAWAAATRKELCDSMWRNCGIVRHRKGLKVAHAHAVEVGAQAKAAVAKYGVCTPLVELLNLATVAEITVACALQRRESRGGHFCVDYPHPVDSECRPSLVTLRPAASGRIPGVGVGVGGLGNLATLSSMASVPHSGVLASYVCSTAAGLGSGGQQVLSGYPRSLEAMPGNNATPAPPSIKGKAKKKRGGSQQRDLSVRSSLDKA</sequence>
<evidence type="ECO:0000259" key="5">
    <source>
        <dbReference type="Pfam" id="PF02910"/>
    </source>
</evidence>
<dbReference type="Gene3D" id="1.20.58.100">
    <property type="entry name" value="Fumarate reductase/succinate dehydrogenase flavoprotein-like, C-terminal domain"/>
    <property type="match status" value="1"/>
</dbReference>
<evidence type="ECO:0000256" key="2">
    <source>
        <dbReference type="ARBA" id="ARBA00022827"/>
    </source>
</evidence>
<dbReference type="InterPro" id="IPR005288">
    <property type="entry name" value="NadB"/>
</dbReference>
<evidence type="ECO:0000313" key="7">
    <source>
        <dbReference type="Proteomes" id="UP000815325"/>
    </source>
</evidence>
<reference evidence="6" key="1">
    <citation type="submission" date="2017-08" db="EMBL/GenBank/DDBJ databases">
        <authorList>
            <person name="Polle J.E."/>
            <person name="Barry K."/>
            <person name="Cushman J."/>
            <person name="Schmutz J."/>
            <person name="Tran D."/>
            <person name="Hathwaick L.T."/>
            <person name="Yim W.C."/>
            <person name="Jenkins J."/>
            <person name="Mckie-Krisberg Z.M."/>
            <person name="Prochnik S."/>
            <person name="Lindquist E."/>
            <person name="Dockter R.B."/>
            <person name="Adam C."/>
            <person name="Molina H."/>
            <person name="Bunkerborg J."/>
            <person name="Jin E."/>
            <person name="Buchheim M."/>
            <person name="Magnuson J."/>
        </authorList>
    </citation>
    <scope>NUCLEOTIDE SEQUENCE</scope>
    <source>
        <strain evidence="6">CCAP 19/18</strain>
    </source>
</reference>
<evidence type="ECO:0000256" key="4">
    <source>
        <dbReference type="SAM" id="SignalP"/>
    </source>
</evidence>
<feature type="compositionally biased region" description="Polar residues" evidence="3">
    <location>
        <begin position="224"/>
        <end position="239"/>
    </location>
</feature>
<proteinExistence type="predicted"/>
<gene>
    <name evidence="6" type="ORF">DUNSADRAFT_3244</name>
</gene>
<dbReference type="SUPFAM" id="SSF46977">
    <property type="entry name" value="Succinate dehydrogenase/fumarate reductase flavoprotein C-terminal domain"/>
    <property type="match status" value="1"/>
</dbReference>
<dbReference type="PANTHER" id="PTHR42716">
    <property type="entry name" value="L-ASPARTATE OXIDASE"/>
    <property type="match status" value="1"/>
</dbReference>
<keyword evidence="2" id="KW-0285">Flavoprotein</keyword>
<comment type="cofactor">
    <cofactor evidence="1">
        <name>FAD</name>
        <dbReference type="ChEBI" id="CHEBI:57692"/>
    </cofactor>
</comment>
<feature type="domain" description="Fumarate reductase/succinate dehydrogenase flavoprotein-like C-terminal" evidence="5">
    <location>
        <begin position="43"/>
        <end position="129"/>
    </location>
</feature>
<dbReference type="InterPro" id="IPR015939">
    <property type="entry name" value="Fum_Rdtase/Succ_DH_flav-like_C"/>
</dbReference>
<dbReference type="Pfam" id="PF02910">
    <property type="entry name" value="Succ_DH_flav_C"/>
    <property type="match status" value="1"/>
</dbReference>
<dbReference type="EMBL" id="MU069587">
    <property type="protein sequence ID" value="KAF5838195.1"/>
    <property type="molecule type" value="Genomic_DNA"/>
</dbReference>
<accession>A0ABQ7GU98</accession>